<evidence type="ECO:0000256" key="8">
    <source>
        <dbReference type="ARBA" id="ARBA00022676"/>
    </source>
</evidence>
<comment type="similarity">
    <text evidence="3">In the C-terminal section; belongs to the transpeptidase family.</text>
</comment>
<evidence type="ECO:0000256" key="16">
    <source>
        <dbReference type="ARBA" id="ARBA00034000"/>
    </source>
</evidence>
<dbReference type="InterPro" id="IPR001460">
    <property type="entry name" value="PCN-bd_Tpept"/>
</dbReference>
<keyword evidence="11" id="KW-0133">Cell shape</keyword>
<dbReference type="InterPro" id="IPR036950">
    <property type="entry name" value="PBP_transglycosylase"/>
</dbReference>
<keyword evidence="12" id="KW-0573">Peptidoglycan synthesis</keyword>
<evidence type="ECO:0000256" key="3">
    <source>
        <dbReference type="ARBA" id="ARBA00007090"/>
    </source>
</evidence>
<evidence type="ECO:0000256" key="12">
    <source>
        <dbReference type="ARBA" id="ARBA00022984"/>
    </source>
</evidence>
<evidence type="ECO:0000256" key="14">
    <source>
        <dbReference type="ARBA" id="ARBA00023268"/>
    </source>
</evidence>
<dbReference type="InterPro" id="IPR023346">
    <property type="entry name" value="Lysozyme-like_dom_sf"/>
</dbReference>
<evidence type="ECO:0000259" key="19">
    <source>
        <dbReference type="Pfam" id="PF00912"/>
    </source>
</evidence>
<dbReference type="Pfam" id="PF00912">
    <property type="entry name" value="Transgly"/>
    <property type="match status" value="1"/>
</dbReference>
<evidence type="ECO:0000256" key="9">
    <source>
        <dbReference type="ARBA" id="ARBA00022679"/>
    </source>
</evidence>
<evidence type="ECO:0000313" key="20">
    <source>
        <dbReference type="EMBL" id="HIR65941.1"/>
    </source>
</evidence>
<proteinExistence type="inferred from homology"/>
<keyword evidence="6" id="KW-0121">Carboxypeptidase</keyword>
<keyword evidence="13" id="KW-0472">Membrane</keyword>
<evidence type="ECO:0000256" key="10">
    <source>
        <dbReference type="ARBA" id="ARBA00022801"/>
    </source>
</evidence>
<accession>A0A9D1E480</accession>
<evidence type="ECO:0000256" key="5">
    <source>
        <dbReference type="ARBA" id="ARBA00022475"/>
    </source>
</evidence>
<dbReference type="GO" id="GO:0006508">
    <property type="term" value="P:proteolysis"/>
    <property type="evidence" value="ECO:0007669"/>
    <property type="project" value="UniProtKB-KW"/>
</dbReference>
<feature type="domain" description="Penicillin-binding protein transpeptidase" evidence="18">
    <location>
        <begin position="350"/>
        <end position="554"/>
    </location>
</feature>
<reference evidence="20" key="1">
    <citation type="submission" date="2020-10" db="EMBL/GenBank/DDBJ databases">
        <authorList>
            <person name="Gilroy R."/>
        </authorList>
    </citation>
    <scope>NUCLEOTIDE SEQUENCE</scope>
    <source>
        <strain evidence="20">CHK121-14286</strain>
    </source>
</reference>
<keyword evidence="8" id="KW-0328">Glycosyltransferase</keyword>
<dbReference type="GO" id="GO:0005886">
    <property type="term" value="C:plasma membrane"/>
    <property type="evidence" value="ECO:0007669"/>
    <property type="project" value="UniProtKB-SubCell"/>
</dbReference>
<reference evidence="20" key="2">
    <citation type="journal article" date="2021" name="PeerJ">
        <title>Extensive microbial diversity within the chicken gut microbiome revealed by metagenomics and culture.</title>
        <authorList>
            <person name="Gilroy R."/>
            <person name="Ravi A."/>
            <person name="Getino M."/>
            <person name="Pursley I."/>
            <person name="Horton D.L."/>
            <person name="Alikhan N.F."/>
            <person name="Baker D."/>
            <person name="Gharbi K."/>
            <person name="Hall N."/>
            <person name="Watson M."/>
            <person name="Adriaenssens E.M."/>
            <person name="Foster-Nyarko E."/>
            <person name="Jarju S."/>
            <person name="Secka A."/>
            <person name="Antonio M."/>
            <person name="Oren A."/>
            <person name="Chaudhuri R.R."/>
            <person name="La Ragione R."/>
            <person name="Hildebrand F."/>
            <person name="Pallen M.J."/>
        </authorList>
    </citation>
    <scope>NUCLEOTIDE SEQUENCE</scope>
    <source>
        <strain evidence="20">CHK121-14286</strain>
    </source>
</reference>
<dbReference type="GO" id="GO:0008658">
    <property type="term" value="F:penicillin binding"/>
    <property type="evidence" value="ECO:0007669"/>
    <property type="project" value="InterPro"/>
</dbReference>
<dbReference type="GO" id="GO:0008955">
    <property type="term" value="F:peptidoglycan glycosyltransferase activity"/>
    <property type="evidence" value="ECO:0007669"/>
    <property type="project" value="UniProtKB-EC"/>
</dbReference>
<dbReference type="PANTHER" id="PTHR32282:SF11">
    <property type="entry name" value="PENICILLIN-BINDING PROTEIN 1B"/>
    <property type="match status" value="1"/>
</dbReference>
<dbReference type="PANTHER" id="PTHR32282">
    <property type="entry name" value="BINDING PROTEIN TRANSPEPTIDASE, PUTATIVE-RELATED"/>
    <property type="match status" value="1"/>
</dbReference>
<keyword evidence="14" id="KW-0511">Multifunctional enzyme</keyword>
<dbReference type="GO" id="GO:0071555">
    <property type="term" value="P:cell wall organization"/>
    <property type="evidence" value="ECO:0007669"/>
    <property type="project" value="UniProtKB-KW"/>
</dbReference>
<comment type="subcellular location">
    <subcellularLocation>
        <location evidence="1">Cell membrane</location>
    </subcellularLocation>
</comment>
<gene>
    <name evidence="20" type="ORF">IAC95_03545</name>
</gene>
<dbReference type="AlphaFoldDB" id="A0A9D1E480"/>
<dbReference type="Gene3D" id="1.10.3810.10">
    <property type="entry name" value="Biosynthetic peptidoglycan transglycosylase-like"/>
    <property type="match status" value="1"/>
</dbReference>
<evidence type="ECO:0000256" key="15">
    <source>
        <dbReference type="ARBA" id="ARBA00023316"/>
    </source>
</evidence>
<dbReference type="Proteomes" id="UP000824200">
    <property type="component" value="Unassembled WGS sequence"/>
</dbReference>
<comment type="similarity">
    <text evidence="4">In the N-terminal section; belongs to the glycosyltransferase 51 family.</text>
</comment>
<evidence type="ECO:0000256" key="2">
    <source>
        <dbReference type="ARBA" id="ARBA00004752"/>
    </source>
</evidence>
<feature type="domain" description="Glycosyl transferase family 51" evidence="19">
    <location>
        <begin position="70"/>
        <end position="234"/>
    </location>
</feature>
<comment type="caution">
    <text evidence="20">The sequence shown here is derived from an EMBL/GenBank/DDBJ whole genome shotgun (WGS) entry which is preliminary data.</text>
</comment>
<dbReference type="GO" id="GO:0030288">
    <property type="term" value="C:outer membrane-bounded periplasmic space"/>
    <property type="evidence" value="ECO:0007669"/>
    <property type="project" value="TreeGrafter"/>
</dbReference>
<keyword evidence="10" id="KW-0378">Hydrolase</keyword>
<evidence type="ECO:0000256" key="1">
    <source>
        <dbReference type="ARBA" id="ARBA00004236"/>
    </source>
</evidence>
<dbReference type="FunFam" id="1.10.3810.10:FF:000001">
    <property type="entry name" value="Penicillin-binding protein 1A"/>
    <property type="match status" value="1"/>
</dbReference>
<keyword evidence="9" id="KW-0808">Transferase</keyword>
<organism evidence="20 21">
    <name type="scientific">Candidatus Fimimonas gallinarum</name>
    <dbReference type="NCBI Taxonomy" id="2840821"/>
    <lineage>
        <taxon>Bacteria</taxon>
        <taxon>Pseudomonadati</taxon>
        <taxon>Myxococcota</taxon>
        <taxon>Myxococcia</taxon>
        <taxon>Myxococcales</taxon>
        <taxon>Cystobacterineae</taxon>
        <taxon>Myxococcaceae</taxon>
        <taxon>Myxococcaceae incertae sedis</taxon>
        <taxon>Candidatus Fimimonas</taxon>
    </lineage>
</organism>
<evidence type="ECO:0000256" key="13">
    <source>
        <dbReference type="ARBA" id="ARBA00023136"/>
    </source>
</evidence>
<sequence length="724" mass="80451">MTKKVIKIVTISLCVTVLICSLSLLVFLTALQKSDGYVRYDESKLNDACFSLKIVDNSGNELADAMYFGENKQVPLSSLHKYTYMAFVSVEDKRFFSHRGIDLKRVGGAVLHNVKSGGLKEGASTITQQLIKNTHLDNGKNFRRKVNEMLLALQLEKRHSKEEILEMYLNTIYFGRNAYGIENAANVYFDKKASDLTVAESALLAGMIKAPNSYAPDKNVAKCRKRRDTVLSLMRQQGVITDEEYSSAINEAITYIPYHNTFEKTYVNLVLNEAENVLKMSQQQLLHSKIVIETYCEPSMQSTLYGIASHDETLDKNGNKAEIAAVICDNQGKVLACYFRGEGALRSKQIGSTAKPIAVYTPALCEKLITQASPVLDEPTDFSGYKPTNANGYNGWTTVKNAVIKSLNIPAVKTLNTLGLETAKKYLGKMGFYGEENLSLALGNIDGGMTVLQLAKCYATLANNGVCNEVSCIKQVKQGDKVLYKDTAHPQSVFDAKSTYLMTDMLKCATKQGTAKALGNLPFQVAAKTGTVGDSEGNSVAVVAGYTTSNTFVFRFGGELPNSVNGATAPCQLADKVLKVICKEKPADFTPPQGVVQLTVDKKQLYGNQLVKLSESGEKFWFDVNNKPTETQQKEIFRYTLTTEKVDGQIKLVLPVLSEGRYWKIYRLNDGQKQEIFTTRVENGEYFAELWQDEELLYTTPKIIVKKAEEKNFWDFWLLPSLGK</sequence>
<dbReference type="GO" id="GO:0008360">
    <property type="term" value="P:regulation of cell shape"/>
    <property type="evidence" value="ECO:0007669"/>
    <property type="project" value="UniProtKB-KW"/>
</dbReference>
<name>A0A9D1E480_9BACT</name>
<evidence type="ECO:0000256" key="6">
    <source>
        <dbReference type="ARBA" id="ARBA00022645"/>
    </source>
</evidence>
<comment type="catalytic activity">
    <reaction evidence="17">
        <text>[GlcNAc-(1-&gt;4)-Mur2Ac(oyl-L-Ala-gamma-D-Glu-L-Lys-D-Ala-D-Ala)](n)-di-trans,octa-cis-undecaprenyl diphosphate + beta-D-GlcNAc-(1-&gt;4)-Mur2Ac(oyl-L-Ala-gamma-D-Glu-L-Lys-D-Ala-D-Ala)-di-trans,octa-cis-undecaprenyl diphosphate = [GlcNAc-(1-&gt;4)-Mur2Ac(oyl-L-Ala-gamma-D-Glu-L-Lys-D-Ala-D-Ala)](n+1)-di-trans,octa-cis-undecaprenyl diphosphate + di-trans,octa-cis-undecaprenyl diphosphate + H(+)</text>
        <dbReference type="Rhea" id="RHEA:23708"/>
        <dbReference type="Rhea" id="RHEA-COMP:9602"/>
        <dbReference type="Rhea" id="RHEA-COMP:9603"/>
        <dbReference type="ChEBI" id="CHEBI:15378"/>
        <dbReference type="ChEBI" id="CHEBI:58405"/>
        <dbReference type="ChEBI" id="CHEBI:60033"/>
        <dbReference type="ChEBI" id="CHEBI:78435"/>
        <dbReference type="EC" id="2.4.99.28"/>
    </reaction>
</comment>
<evidence type="ECO:0000259" key="18">
    <source>
        <dbReference type="Pfam" id="PF00905"/>
    </source>
</evidence>
<dbReference type="GO" id="GO:0009002">
    <property type="term" value="F:serine-type D-Ala-D-Ala carboxypeptidase activity"/>
    <property type="evidence" value="ECO:0007669"/>
    <property type="project" value="UniProtKB-EC"/>
</dbReference>
<evidence type="ECO:0000313" key="21">
    <source>
        <dbReference type="Proteomes" id="UP000824200"/>
    </source>
</evidence>
<dbReference type="GO" id="GO:0009252">
    <property type="term" value="P:peptidoglycan biosynthetic process"/>
    <property type="evidence" value="ECO:0007669"/>
    <property type="project" value="UniProtKB-KW"/>
</dbReference>
<protein>
    <submittedName>
        <fullName evidence="20">Transglycosylase domain-containing protein</fullName>
    </submittedName>
</protein>
<dbReference type="InterPro" id="IPR012338">
    <property type="entry name" value="Beta-lactam/transpept-like"/>
</dbReference>
<dbReference type="InterPro" id="IPR050396">
    <property type="entry name" value="Glycosyltr_51/Transpeptidase"/>
</dbReference>
<keyword evidence="15" id="KW-0961">Cell wall biogenesis/degradation</keyword>
<evidence type="ECO:0000256" key="17">
    <source>
        <dbReference type="ARBA" id="ARBA00049902"/>
    </source>
</evidence>
<keyword evidence="7" id="KW-0645">Protease</keyword>
<evidence type="ECO:0000256" key="11">
    <source>
        <dbReference type="ARBA" id="ARBA00022960"/>
    </source>
</evidence>
<dbReference type="Gene3D" id="3.40.710.10">
    <property type="entry name" value="DD-peptidase/beta-lactamase superfamily"/>
    <property type="match status" value="1"/>
</dbReference>
<comment type="pathway">
    <text evidence="2">Cell wall biogenesis; peptidoglycan biosynthesis.</text>
</comment>
<dbReference type="EMBL" id="DVHL01000029">
    <property type="protein sequence ID" value="HIR65941.1"/>
    <property type="molecule type" value="Genomic_DNA"/>
</dbReference>
<keyword evidence="5" id="KW-1003">Cell membrane</keyword>
<dbReference type="Pfam" id="PF00905">
    <property type="entry name" value="Transpeptidase"/>
    <property type="match status" value="1"/>
</dbReference>
<evidence type="ECO:0000256" key="7">
    <source>
        <dbReference type="ARBA" id="ARBA00022670"/>
    </source>
</evidence>
<dbReference type="InterPro" id="IPR001264">
    <property type="entry name" value="Glyco_trans_51"/>
</dbReference>
<dbReference type="SUPFAM" id="SSF53955">
    <property type="entry name" value="Lysozyme-like"/>
    <property type="match status" value="1"/>
</dbReference>
<evidence type="ECO:0000256" key="4">
    <source>
        <dbReference type="ARBA" id="ARBA00007739"/>
    </source>
</evidence>
<comment type="catalytic activity">
    <reaction evidence="16">
        <text>Preferential cleavage: (Ac)2-L-Lys-D-Ala-|-D-Ala. Also transpeptidation of peptidyl-alanyl moieties that are N-acyl substituents of D-alanine.</text>
        <dbReference type="EC" id="3.4.16.4"/>
    </reaction>
</comment>
<dbReference type="SUPFAM" id="SSF56601">
    <property type="entry name" value="beta-lactamase/transpeptidase-like"/>
    <property type="match status" value="1"/>
</dbReference>